<reference evidence="1 2" key="1">
    <citation type="journal article" date="2019" name="Nat. Ecol. Evol.">
        <title>Megaphylogeny resolves global patterns of mushroom evolution.</title>
        <authorList>
            <person name="Varga T."/>
            <person name="Krizsan K."/>
            <person name="Foldi C."/>
            <person name="Dima B."/>
            <person name="Sanchez-Garcia M."/>
            <person name="Sanchez-Ramirez S."/>
            <person name="Szollosi G.J."/>
            <person name="Szarkandi J.G."/>
            <person name="Papp V."/>
            <person name="Albert L."/>
            <person name="Andreopoulos W."/>
            <person name="Angelini C."/>
            <person name="Antonin V."/>
            <person name="Barry K.W."/>
            <person name="Bougher N.L."/>
            <person name="Buchanan P."/>
            <person name="Buyck B."/>
            <person name="Bense V."/>
            <person name="Catcheside P."/>
            <person name="Chovatia M."/>
            <person name="Cooper J."/>
            <person name="Damon W."/>
            <person name="Desjardin D."/>
            <person name="Finy P."/>
            <person name="Geml J."/>
            <person name="Haridas S."/>
            <person name="Hughes K."/>
            <person name="Justo A."/>
            <person name="Karasinski D."/>
            <person name="Kautmanova I."/>
            <person name="Kiss B."/>
            <person name="Kocsube S."/>
            <person name="Kotiranta H."/>
            <person name="LaButti K.M."/>
            <person name="Lechner B.E."/>
            <person name="Liimatainen K."/>
            <person name="Lipzen A."/>
            <person name="Lukacs Z."/>
            <person name="Mihaltcheva S."/>
            <person name="Morgado L.N."/>
            <person name="Niskanen T."/>
            <person name="Noordeloos M.E."/>
            <person name="Ohm R.A."/>
            <person name="Ortiz-Santana B."/>
            <person name="Ovrebo C."/>
            <person name="Racz N."/>
            <person name="Riley R."/>
            <person name="Savchenko A."/>
            <person name="Shiryaev A."/>
            <person name="Soop K."/>
            <person name="Spirin V."/>
            <person name="Szebenyi C."/>
            <person name="Tomsovsky M."/>
            <person name="Tulloss R.E."/>
            <person name="Uehling J."/>
            <person name="Grigoriev I.V."/>
            <person name="Vagvolgyi C."/>
            <person name="Papp T."/>
            <person name="Martin F.M."/>
            <person name="Miettinen O."/>
            <person name="Hibbett D.S."/>
            <person name="Nagy L.G."/>
        </authorList>
    </citation>
    <scope>NUCLEOTIDE SEQUENCE [LARGE SCALE GENOMIC DNA]</scope>
    <source>
        <strain evidence="1 2">NL-1719</strain>
    </source>
</reference>
<proteinExistence type="predicted"/>
<protein>
    <submittedName>
        <fullName evidence="1">Uncharacterized protein</fullName>
    </submittedName>
</protein>
<dbReference type="EMBL" id="ML208851">
    <property type="protein sequence ID" value="TFK59984.1"/>
    <property type="molecule type" value="Genomic_DNA"/>
</dbReference>
<dbReference type="Proteomes" id="UP000308600">
    <property type="component" value="Unassembled WGS sequence"/>
</dbReference>
<gene>
    <name evidence="1" type="ORF">BDN72DRAFT_905358</name>
</gene>
<evidence type="ECO:0000313" key="1">
    <source>
        <dbReference type="EMBL" id="TFK59984.1"/>
    </source>
</evidence>
<name>A0ACD3A3M4_9AGAR</name>
<evidence type="ECO:0000313" key="2">
    <source>
        <dbReference type="Proteomes" id="UP000308600"/>
    </source>
</evidence>
<organism evidence="1 2">
    <name type="scientific">Pluteus cervinus</name>
    <dbReference type="NCBI Taxonomy" id="181527"/>
    <lineage>
        <taxon>Eukaryota</taxon>
        <taxon>Fungi</taxon>
        <taxon>Dikarya</taxon>
        <taxon>Basidiomycota</taxon>
        <taxon>Agaricomycotina</taxon>
        <taxon>Agaricomycetes</taxon>
        <taxon>Agaricomycetidae</taxon>
        <taxon>Agaricales</taxon>
        <taxon>Pluteineae</taxon>
        <taxon>Pluteaceae</taxon>
        <taxon>Pluteus</taxon>
    </lineage>
</organism>
<accession>A0ACD3A3M4</accession>
<sequence length="67" mass="7638">MDLEPVSCHGVLDLSLKQLTYLALTNHTTTRLPPELFEEIITQAWNYPVSNEERMAFMVSSMLVSKP</sequence>
<keyword evidence="2" id="KW-1185">Reference proteome</keyword>